<dbReference type="Pfam" id="PF22289">
    <property type="entry name" value="DmmA-like_C"/>
    <property type="match status" value="1"/>
</dbReference>
<keyword evidence="3" id="KW-1185">Reference proteome</keyword>
<dbReference type="EMBL" id="CP080333">
    <property type="protein sequence ID" value="QYL19022.1"/>
    <property type="molecule type" value="Genomic_DNA"/>
</dbReference>
<feature type="domain" description="Dimethylamine monooxygenase subunit DmmA-like C-terminal" evidence="1">
    <location>
        <begin position="124"/>
        <end position="167"/>
    </location>
</feature>
<sequence>MTPDLELTSIPAWAVEPRCPAADLTGRQWTVLAIGADATGIAEQWRAQINAEHPDAEPRVHHVADATAACAALDADLTDAKVGWRLLVAGPAHVCLRVRAHAMELGANDDEIVVASTEVDTREIYCAHCRTTMTATVGLTDEISCPGCRRQLYVYYHVSRRLGAHLGFATTGT</sequence>
<reference evidence="2 3" key="1">
    <citation type="submission" date="2021-07" db="EMBL/GenBank/DDBJ databases">
        <title>Whole genome sequencing of non-tuberculosis mycobacteria type-strains.</title>
        <authorList>
            <person name="Igarashi Y."/>
            <person name="Osugi A."/>
            <person name="Mitarai S."/>
        </authorList>
    </citation>
    <scope>NUCLEOTIDE SEQUENCE [LARGE SCALE GENOMIC DNA]</scope>
    <source>
        <strain evidence="2 3">JCM 16370</strain>
    </source>
</reference>
<dbReference type="RefSeq" id="WP_071949941.1">
    <property type="nucleotide sequence ID" value="NZ_BAAAVX010000071.1"/>
</dbReference>
<evidence type="ECO:0000313" key="2">
    <source>
        <dbReference type="EMBL" id="QYL19022.1"/>
    </source>
</evidence>
<evidence type="ECO:0000313" key="3">
    <source>
        <dbReference type="Proteomes" id="UP000825367"/>
    </source>
</evidence>
<protein>
    <recommendedName>
        <fullName evidence="1">Dimethylamine monooxygenase subunit DmmA-like C-terminal domain-containing protein</fullName>
    </recommendedName>
</protein>
<organism evidence="2 3">
    <name type="scientific">Mycolicibacterium pallens</name>
    <dbReference type="NCBI Taxonomy" id="370524"/>
    <lineage>
        <taxon>Bacteria</taxon>
        <taxon>Bacillati</taxon>
        <taxon>Actinomycetota</taxon>
        <taxon>Actinomycetes</taxon>
        <taxon>Mycobacteriales</taxon>
        <taxon>Mycobacteriaceae</taxon>
        <taxon>Mycolicibacterium</taxon>
    </lineage>
</organism>
<proteinExistence type="predicted"/>
<dbReference type="InterPro" id="IPR048037">
    <property type="entry name" value="DmmA-like_C"/>
</dbReference>
<name>A0ABX8VMJ2_9MYCO</name>
<gene>
    <name evidence="2" type="ORF">K0O64_11305</name>
</gene>
<evidence type="ECO:0000259" key="1">
    <source>
        <dbReference type="Pfam" id="PF22289"/>
    </source>
</evidence>
<dbReference type="NCBIfam" id="NF041259">
    <property type="entry name" value="mono_DmmA_fam"/>
    <property type="match status" value="1"/>
</dbReference>
<dbReference type="Proteomes" id="UP000825367">
    <property type="component" value="Chromosome"/>
</dbReference>
<accession>A0ABX8VMJ2</accession>